<protein>
    <submittedName>
        <fullName evidence="4">Uncharacterized protein</fullName>
    </submittedName>
</protein>
<comment type="similarity">
    <text evidence="1 3">Belongs to the short-chain dehydrogenases/reductases (SDR) family.</text>
</comment>
<dbReference type="GO" id="GO:0016616">
    <property type="term" value="F:oxidoreductase activity, acting on the CH-OH group of donors, NAD or NADP as acceptor"/>
    <property type="evidence" value="ECO:0007669"/>
    <property type="project" value="TreeGrafter"/>
</dbReference>
<dbReference type="PROSITE" id="PS00061">
    <property type="entry name" value="ADH_SHORT"/>
    <property type="match status" value="1"/>
</dbReference>
<name>A0A9W7EQ26_9STRA</name>
<gene>
    <name evidence="4" type="ORF">TL16_g10607</name>
</gene>
<evidence type="ECO:0000313" key="4">
    <source>
        <dbReference type="EMBL" id="GMH86627.1"/>
    </source>
</evidence>
<evidence type="ECO:0000256" key="3">
    <source>
        <dbReference type="RuleBase" id="RU000363"/>
    </source>
</evidence>
<reference evidence="5" key="1">
    <citation type="journal article" date="2023" name="Commun. Biol.">
        <title>Genome analysis of Parmales, the sister group of diatoms, reveals the evolutionary specialization of diatoms from phago-mixotrophs to photoautotrophs.</title>
        <authorList>
            <person name="Ban H."/>
            <person name="Sato S."/>
            <person name="Yoshikawa S."/>
            <person name="Yamada K."/>
            <person name="Nakamura Y."/>
            <person name="Ichinomiya M."/>
            <person name="Sato N."/>
            <person name="Blanc-Mathieu R."/>
            <person name="Endo H."/>
            <person name="Kuwata A."/>
            <person name="Ogata H."/>
        </authorList>
    </citation>
    <scope>NUCLEOTIDE SEQUENCE [LARGE SCALE GENOMIC DNA]</scope>
</reference>
<dbReference type="Gene3D" id="3.40.50.720">
    <property type="entry name" value="NAD(P)-binding Rossmann-like Domain"/>
    <property type="match status" value="1"/>
</dbReference>
<evidence type="ECO:0000256" key="1">
    <source>
        <dbReference type="ARBA" id="ARBA00006484"/>
    </source>
</evidence>
<dbReference type="PANTHER" id="PTHR44229:SF4">
    <property type="entry name" value="15-HYDROXYPROSTAGLANDIN DEHYDROGENASE [NAD(+)]"/>
    <property type="match status" value="1"/>
</dbReference>
<organism evidence="4 5">
    <name type="scientific">Triparma laevis f. inornata</name>
    <dbReference type="NCBI Taxonomy" id="1714386"/>
    <lineage>
        <taxon>Eukaryota</taxon>
        <taxon>Sar</taxon>
        <taxon>Stramenopiles</taxon>
        <taxon>Ochrophyta</taxon>
        <taxon>Bolidophyceae</taxon>
        <taxon>Parmales</taxon>
        <taxon>Triparmaceae</taxon>
        <taxon>Triparma</taxon>
    </lineage>
</organism>
<dbReference type="AlphaFoldDB" id="A0A9W7EQ26"/>
<dbReference type="EMBL" id="BLQM01000379">
    <property type="protein sequence ID" value="GMH86627.1"/>
    <property type="molecule type" value="Genomic_DNA"/>
</dbReference>
<evidence type="ECO:0000256" key="2">
    <source>
        <dbReference type="ARBA" id="ARBA00023002"/>
    </source>
</evidence>
<keyword evidence="2" id="KW-0560">Oxidoreductase</keyword>
<dbReference type="InterPro" id="IPR020904">
    <property type="entry name" value="Sc_DH/Rdtase_CS"/>
</dbReference>
<dbReference type="SUPFAM" id="SSF51735">
    <property type="entry name" value="NAD(P)-binding Rossmann-fold domains"/>
    <property type="match status" value="1"/>
</dbReference>
<dbReference type="InterPro" id="IPR036291">
    <property type="entry name" value="NAD(P)-bd_dom_sf"/>
</dbReference>
<dbReference type="GO" id="GO:0005737">
    <property type="term" value="C:cytoplasm"/>
    <property type="evidence" value="ECO:0007669"/>
    <property type="project" value="TreeGrafter"/>
</dbReference>
<sequence>MSFNVANRAALITGAASGIGHHVARQLLSQGLKSLIAYDLNPATEDVCEALRKDFPSAEIITHVADVTNPASLQTAFSTPLSQPLTIVSNNAGIGGANWEKTLAVDLNAVIMGTSMSLERFKKEGEGGVIVNVASMAGLAPMSFDPVYTAAKHGVVGYSRCFQHLAKKNIRVNCLCPAFTDTPLVQGLVNDPKFGAAGKMAIESLGGLIPMENVVAAFMDLVEKTENNGTVMTVTNKHGCMPMKFPLDP</sequence>
<dbReference type="PRINTS" id="PR00080">
    <property type="entry name" value="SDRFAMILY"/>
</dbReference>
<dbReference type="InterPro" id="IPR002347">
    <property type="entry name" value="SDR_fam"/>
</dbReference>
<dbReference type="Proteomes" id="UP001162640">
    <property type="component" value="Unassembled WGS sequence"/>
</dbReference>
<accession>A0A9W7EQ26</accession>
<evidence type="ECO:0000313" key="5">
    <source>
        <dbReference type="Proteomes" id="UP001162640"/>
    </source>
</evidence>
<comment type="caution">
    <text evidence="4">The sequence shown here is derived from an EMBL/GenBank/DDBJ whole genome shotgun (WGS) entry which is preliminary data.</text>
</comment>
<proteinExistence type="inferred from homology"/>
<dbReference type="PRINTS" id="PR00081">
    <property type="entry name" value="GDHRDH"/>
</dbReference>
<dbReference type="PANTHER" id="PTHR44229">
    <property type="entry name" value="15-HYDROXYPROSTAGLANDIN DEHYDROGENASE [NAD(+)]"/>
    <property type="match status" value="1"/>
</dbReference>
<dbReference type="Pfam" id="PF00106">
    <property type="entry name" value="adh_short"/>
    <property type="match status" value="1"/>
</dbReference>